<organism evidence="2 3">
    <name type="scientific">Blastococcus aggregatus</name>
    <dbReference type="NCBI Taxonomy" id="38502"/>
    <lineage>
        <taxon>Bacteria</taxon>
        <taxon>Bacillati</taxon>
        <taxon>Actinomycetota</taxon>
        <taxon>Actinomycetes</taxon>
        <taxon>Geodermatophilales</taxon>
        <taxon>Geodermatophilaceae</taxon>
        <taxon>Blastococcus</taxon>
    </lineage>
</organism>
<evidence type="ECO:0000313" key="2">
    <source>
        <dbReference type="EMBL" id="SOC50973.1"/>
    </source>
</evidence>
<dbReference type="InterPro" id="IPR002575">
    <property type="entry name" value="Aminoglycoside_PTrfase"/>
</dbReference>
<proteinExistence type="predicted"/>
<dbReference type="Pfam" id="PF01636">
    <property type="entry name" value="APH"/>
    <property type="match status" value="1"/>
</dbReference>
<dbReference type="SUPFAM" id="SSF56112">
    <property type="entry name" value="Protein kinase-like (PK-like)"/>
    <property type="match status" value="1"/>
</dbReference>
<gene>
    <name evidence="2" type="ORF">SAMN05660748_3701</name>
</gene>
<evidence type="ECO:0000259" key="1">
    <source>
        <dbReference type="Pfam" id="PF01636"/>
    </source>
</evidence>
<dbReference type="InterPro" id="IPR011009">
    <property type="entry name" value="Kinase-like_dom_sf"/>
</dbReference>
<evidence type="ECO:0000313" key="3">
    <source>
        <dbReference type="Proteomes" id="UP000219435"/>
    </source>
</evidence>
<sequence length="294" mass="31692">MGCDAARPNVADMTPSPPSERVIARFGLAGTPNQLPGGQGGTYSVGSAVMKPAESPIVGEFIAEVMAAIEPDGFRVARPLGQPGAYVFDGWTAWSAVGGEHRLSGGPWPQALKLARRFSSALMKIDRPLPPQPPSIYTVADRVSWDEEVASWRGPGTKTLRSLQRLKRPIEAPSQLVHGDMAGNILWHDNLDPAVIDFSPYRRPAGYTQAGVIVDAILWHGADLALLPVAEAVAELDQLVVRALMFRLTVSDLVLQRSGSEQQRRSVEADLDHAQPLVAWLEKQIGRGPAHGLP</sequence>
<keyword evidence="3" id="KW-1185">Reference proteome</keyword>
<dbReference type="EMBL" id="OBQI01000005">
    <property type="protein sequence ID" value="SOC50973.1"/>
    <property type="molecule type" value="Genomic_DNA"/>
</dbReference>
<name>A0A285VAD5_9ACTN</name>
<accession>A0A285VAD5</accession>
<feature type="domain" description="Aminoglycoside phosphotransferase" evidence="1">
    <location>
        <begin position="57"/>
        <end position="198"/>
    </location>
</feature>
<reference evidence="3" key="1">
    <citation type="submission" date="2017-08" db="EMBL/GenBank/DDBJ databases">
        <authorList>
            <person name="Varghese N."/>
            <person name="Submissions S."/>
        </authorList>
    </citation>
    <scope>NUCLEOTIDE SEQUENCE [LARGE SCALE GENOMIC DNA]</scope>
    <source>
        <strain evidence="3">DSM 4725</strain>
    </source>
</reference>
<dbReference type="AlphaFoldDB" id="A0A285VAD5"/>
<protein>
    <submittedName>
        <fullName evidence="2">TIGR02569 family protein</fullName>
    </submittedName>
</protein>
<dbReference type="Proteomes" id="UP000219435">
    <property type="component" value="Unassembled WGS sequence"/>
</dbReference>